<evidence type="ECO:0000313" key="2">
    <source>
        <dbReference type="EMBL" id="KAG8180831.1"/>
    </source>
</evidence>
<evidence type="ECO:0000256" key="1">
    <source>
        <dbReference type="SAM" id="MobiDB-lite"/>
    </source>
</evidence>
<feature type="compositionally biased region" description="Polar residues" evidence="1">
    <location>
        <begin position="136"/>
        <end position="151"/>
    </location>
</feature>
<dbReference type="Proteomes" id="UP000827092">
    <property type="component" value="Unassembled WGS sequence"/>
</dbReference>
<dbReference type="AlphaFoldDB" id="A0AAV6UA11"/>
<comment type="caution">
    <text evidence="2">The sequence shown here is derived from an EMBL/GenBank/DDBJ whole genome shotgun (WGS) entry which is preliminary data.</text>
</comment>
<evidence type="ECO:0000313" key="3">
    <source>
        <dbReference type="Proteomes" id="UP000827092"/>
    </source>
</evidence>
<name>A0AAV6UA11_9ARAC</name>
<proteinExistence type="predicted"/>
<organism evidence="2 3">
    <name type="scientific">Oedothorax gibbosus</name>
    <dbReference type="NCBI Taxonomy" id="931172"/>
    <lineage>
        <taxon>Eukaryota</taxon>
        <taxon>Metazoa</taxon>
        <taxon>Ecdysozoa</taxon>
        <taxon>Arthropoda</taxon>
        <taxon>Chelicerata</taxon>
        <taxon>Arachnida</taxon>
        <taxon>Araneae</taxon>
        <taxon>Araneomorphae</taxon>
        <taxon>Entelegynae</taxon>
        <taxon>Araneoidea</taxon>
        <taxon>Linyphiidae</taxon>
        <taxon>Erigoninae</taxon>
        <taxon>Oedothorax</taxon>
    </lineage>
</organism>
<protein>
    <submittedName>
        <fullName evidence="2">Uncharacterized protein</fullName>
    </submittedName>
</protein>
<dbReference type="EMBL" id="JAFNEN010000547">
    <property type="protein sequence ID" value="KAG8180831.1"/>
    <property type="molecule type" value="Genomic_DNA"/>
</dbReference>
<keyword evidence="3" id="KW-1185">Reference proteome</keyword>
<gene>
    <name evidence="2" type="ORF">JTE90_005918</name>
</gene>
<reference evidence="2 3" key="1">
    <citation type="journal article" date="2022" name="Nat. Ecol. Evol.">
        <title>A masculinizing supergene underlies an exaggerated male reproductive morph in a spider.</title>
        <authorList>
            <person name="Hendrickx F."/>
            <person name="De Corte Z."/>
            <person name="Sonet G."/>
            <person name="Van Belleghem S.M."/>
            <person name="Kostlbacher S."/>
            <person name="Vangestel C."/>
        </authorList>
    </citation>
    <scope>NUCLEOTIDE SEQUENCE [LARGE SCALE GENOMIC DNA]</scope>
    <source>
        <strain evidence="2">W744_W776</strain>
    </source>
</reference>
<feature type="region of interest" description="Disordered" evidence="1">
    <location>
        <begin position="120"/>
        <end position="165"/>
    </location>
</feature>
<accession>A0AAV6UA11</accession>
<sequence length="165" mass="18813">MLLSINTGGISREMDKNGCAFSCREEANFASEQGLTSSSSYSFLANDVKSLFMFTSALELFQTISSQTLLRNLLGRWAMLQRRADKDRNATQTPLRRYQIVFRIELQKRKTLSYVSPLQDIHPQEAPPQSHVFGLSKQTGSQKYPRSSLSLRTEDEELKMLGRKK</sequence>